<reference evidence="1" key="1">
    <citation type="submission" date="2017-07" db="EMBL/GenBank/DDBJ databases">
        <title>Taro Niue Genome Assembly and Annotation.</title>
        <authorList>
            <person name="Atibalentja N."/>
            <person name="Keating K."/>
            <person name="Fields C.J."/>
        </authorList>
    </citation>
    <scope>NUCLEOTIDE SEQUENCE</scope>
    <source>
        <strain evidence="1">Niue_2</strain>
        <tissue evidence="1">Leaf</tissue>
    </source>
</reference>
<keyword evidence="2" id="KW-1185">Reference proteome</keyword>
<sequence>MMRWCRPTRAGDMFVPFGARRRRSFLREGPNGRDPSGGRDLIATDLLVAIGSRRSWASRPGRDGYGRHDRRLLPLLGTPILGRLRGRYRGDECARVGSPAGGLRSSGENGGLDGDVESFAELYLLGMGHRGQLEFYPVQAEFPPSVFTSRVVVTTSSCTEFLTVSAERASGGGDGAVVGVPVASSGSPVLVYVTLGPFRVFGSVGGNHENQVFGMGRGSGSRVVTVRDRPSTFGTIYE</sequence>
<dbReference type="AlphaFoldDB" id="A0A843V3M5"/>
<dbReference type="Proteomes" id="UP000652761">
    <property type="component" value="Unassembled WGS sequence"/>
</dbReference>
<gene>
    <name evidence="1" type="ORF">Taro_022354</name>
</gene>
<dbReference type="EMBL" id="NMUH01001177">
    <property type="protein sequence ID" value="MQL89776.1"/>
    <property type="molecule type" value="Genomic_DNA"/>
</dbReference>
<comment type="caution">
    <text evidence="1">The sequence shown here is derived from an EMBL/GenBank/DDBJ whole genome shotgun (WGS) entry which is preliminary data.</text>
</comment>
<accession>A0A843V3M5</accession>
<organism evidence="1 2">
    <name type="scientific">Colocasia esculenta</name>
    <name type="common">Wild taro</name>
    <name type="synonym">Arum esculentum</name>
    <dbReference type="NCBI Taxonomy" id="4460"/>
    <lineage>
        <taxon>Eukaryota</taxon>
        <taxon>Viridiplantae</taxon>
        <taxon>Streptophyta</taxon>
        <taxon>Embryophyta</taxon>
        <taxon>Tracheophyta</taxon>
        <taxon>Spermatophyta</taxon>
        <taxon>Magnoliopsida</taxon>
        <taxon>Liliopsida</taxon>
        <taxon>Araceae</taxon>
        <taxon>Aroideae</taxon>
        <taxon>Colocasieae</taxon>
        <taxon>Colocasia</taxon>
    </lineage>
</organism>
<evidence type="ECO:0000313" key="2">
    <source>
        <dbReference type="Proteomes" id="UP000652761"/>
    </source>
</evidence>
<proteinExistence type="predicted"/>
<protein>
    <submittedName>
        <fullName evidence="1">Uncharacterized protein</fullName>
    </submittedName>
</protein>
<evidence type="ECO:0000313" key="1">
    <source>
        <dbReference type="EMBL" id="MQL89776.1"/>
    </source>
</evidence>
<name>A0A843V3M5_COLES</name>